<name>A0A3M7QE82_BRAPC</name>
<protein>
    <submittedName>
        <fullName evidence="1">Uncharacterized protein</fullName>
    </submittedName>
</protein>
<dbReference type="EMBL" id="REGN01006374">
    <property type="protein sequence ID" value="RNA09737.1"/>
    <property type="molecule type" value="Genomic_DNA"/>
</dbReference>
<dbReference type="AlphaFoldDB" id="A0A3M7QE82"/>
<sequence length="63" mass="7341">MAGHILENREVAGQLSAKIKTDREVAGHKTDRPCSGRTTERPRIYYLSKFWISKFFCLEKKKI</sequence>
<dbReference type="Proteomes" id="UP000276133">
    <property type="component" value="Unassembled WGS sequence"/>
</dbReference>
<reference evidence="1 2" key="1">
    <citation type="journal article" date="2018" name="Sci. Rep.">
        <title>Genomic signatures of local adaptation to the degree of environmental predictability in rotifers.</title>
        <authorList>
            <person name="Franch-Gras L."/>
            <person name="Hahn C."/>
            <person name="Garcia-Roger E.M."/>
            <person name="Carmona M.J."/>
            <person name="Serra M."/>
            <person name="Gomez A."/>
        </authorList>
    </citation>
    <scope>NUCLEOTIDE SEQUENCE [LARGE SCALE GENOMIC DNA]</scope>
    <source>
        <strain evidence="1">HYR1</strain>
    </source>
</reference>
<comment type="caution">
    <text evidence="1">The sequence shown here is derived from an EMBL/GenBank/DDBJ whole genome shotgun (WGS) entry which is preliminary data.</text>
</comment>
<gene>
    <name evidence="1" type="ORF">BpHYR1_054018</name>
</gene>
<evidence type="ECO:0000313" key="1">
    <source>
        <dbReference type="EMBL" id="RNA09737.1"/>
    </source>
</evidence>
<evidence type="ECO:0000313" key="2">
    <source>
        <dbReference type="Proteomes" id="UP000276133"/>
    </source>
</evidence>
<accession>A0A3M7QE82</accession>
<organism evidence="1 2">
    <name type="scientific">Brachionus plicatilis</name>
    <name type="common">Marine rotifer</name>
    <name type="synonym">Brachionus muelleri</name>
    <dbReference type="NCBI Taxonomy" id="10195"/>
    <lineage>
        <taxon>Eukaryota</taxon>
        <taxon>Metazoa</taxon>
        <taxon>Spiralia</taxon>
        <taxon>Gnathifera</taxon>
        <taxon>Rotifera</taxon>
        <taxon>Eurotatoria</taxon>
        <taxon>Monogononta</taxon>
        <taxon>Pseudotrocha</taxon>
        <taxon>Ploima</taxon>
        <taxon>Brachionidae</taxon>
        <taxon>Brachionus</taxon>
    </lineage>
</organism>
<proteinExistence type="predicted"/>
<keyword evidence="2" id="KW-1185">Reference proteome</keyword>